<dbReference type="EnsemblBacteria" id="ABA51778">
    <property type="protein sequence ID" value="ABA51778"/>
    <property type="gene ID" value="BURPS1710b_A0367"/>
</dbReference>
<evidence type="ECO:0000256" key="2">
    <source>
        <dbReference type="ARBA" id="ARBA00022801"/>
    </source>
</evidence>
<dbReference type="GO" id="GO:0070012">
    <property type="term" value="F:oligopeptidase activity"/>
    <property type="evidence" value="ECO:0007669"/>
    <property type="project" value="TreeGrafter"/>
</dbReference>
<dbReference type="GO" id="GO:0004252">
    <property type="term" value="F:serine-type endopeptidase activity"/>
    <property type="evidence" value="ECO:0007669"/>
    <property type="project" value="InterPro"/>
</dbReference>
<dbReference type="GO" id="GO:0006508">
    <property type="term" value="P:proteolysis"/>
    <property type="evidence" value="ECO:0007669"/>
    <property type="project" value="UniProtKB-KW"/>
</dbReference>
<keyword evidence="1" id="KW-0645">Protease</keyword>
<evidence type="ECO:0000313" key="7">
    <source>
        <dbReference type="EMBL" id="ABA51778.1"/>
    </source>
</evidence>
<dbReference type="KEGG" id="bpm:BURPS1710b_A0367"/>
<dbReference type="SUPFAM" id="SSF50993">
    <property type="entry name" value="Peptidase/esterase 'gauge' domain"/>
    <property type="match status" value="1"/>
</dbReference>
<name>Q3JLM7_BURP1</name>
<dbReference type="PANTHER" id="PTHR42881:SF13">
    <property type="entry name" value="PROLYL ENDOPEPTIDASE"/>
    <property type="match status" value="1"/>
</dbReference>
<dbReference type="PRINTS" id="PR00862">
    <property type="entry name" value="PROLIGOPTASE"/>
</dbReference>
<evidence type="ECO:0000256" key="1">
    <source>
        <dbReference type="ARBA" id="ARBA00022670"/>
    </source>
</evidence>
<dbReference type="Proteomes" id="UP000002700">
    <property type="component" value="Chromosome II"/>
</dbReference>
<feature type="compositionally biased region" description="Low complexity" evidence="4">
    <location>
        <begin position="45"/>
        <end position="56"/>
    </location>
</feature>
<gene>
    <name evidence="7" type="primary">ptrB</name>
    <name evidence="7" type="ordered locus">BURPS1710b_A0367</name>
</gene>
<dbReference type="Pfam" id="PF00326">
    <property type="entry name" value="Peptidase_S9"/>
    <property type="match status" value="1"/>
</dbReference>
<dbReference type="InterPro" id="IPR023302">
    <property type="entry name" value="Pept_S9A_N"/>
</dbReference>
<dbReference type="Gene3D" id="2.130.10.120">
    <property type="entry name" value="Prolyl oligopeptidase, N-terminal domain"/>
    <property type="match status" value="1"/>
</dbReference>
<protein>
    <submittedName>
        <fullName evidence="7">Prolyl oligopeptidase family protein</fullName>
    </submittedName>
</protein>
<dbReference type="SUPFAM" id="SSF53474">
    <property type="entry name" value="alpha/beta-Hydrolases"/>
    <property type="match status" value="1"/>
</dbReference>
<keyword evidence="3" id="KW-0720">Serine protease</keyword>
<dbReference type="EMBL" id="CP000125">
    <property type="protein sequence ID" value="ABA51778.1"/>
    <property type="molecule type" value="Genomic_DNA"/>
</dbReference>
<dbReference type="PANTHER" id="PTHR42881">
    <property type="entry name" value="PROLYL ENDOPEPTIDASE"/>
    <property type="match status" value="1"/>
</dbReference>
<evidence type="ECO:0000256" key="3">
    <source>
        <dbReference type="ARBA" id="ARBA00022825"/>
    </source>
</evidence>
<dbReference type="AlphaFoldDB" id="Q3JLM7"/>
<dbReference type="HOGENOM" id="CLU_011290_4_0_4"/>
<dbReference type="Gene3D" id="3.40.50.1820">
    <property type="entry name" value="alpha/beta hydrolase"/>
    <property type="match status" value="1"/>
</dbReference>
<dbReference type="ESTHER" id="burma-q62cg5">
    <property type="family name" value="S9N_PPCE_Peptidase_S9"/>
</dbReference>
<evidence type="ECO:0000259" key="6">
    <source>
        <dbReference type="Pfam" id="PF02897"/>
    </source>
</evidence>
<dbReference type="InterPro" id="IPR051167">
    <property type="entry name" value="Prolyl_oligopep/macrocyclase"/>
</dbReference>
<dbReference type="GO" id="GO:0005829">
    <property type="term" value="C:cytosol"/>
    <property type="evidence" value="ECO:0007669"/>
    <property type="project" value="TreeGrafter"/>
</dbReference>
<evidence type="ECO:0000313" key="8">
    <source>
        <dbReference type="Proteomes" id="UP000002700"/>
    </source>
</evidence>
<dbReference type="InterPro" id="IPR001375">
    <property type="entry name" value="Peptidase_S9_cat"/>
</dbReference>
<evidence type="ECO:0000256" key="4">
    <source>
        <dbReference type="SAM" id="MobiDB-lite"/>
    </source>
</evidence>
<accession>Q3JLM7</accession>
<dbReference type="InterPro" id="IPR002470">
    <property type="entry name" value="Peptidase_S9A"/>
</dbReference>
<feature type="domain" description="Peptidase S9A N-terminal" evidence="6">
    <location>
        <begin position="93"/>
        <end position="304"/>
    </location>
</feature>
<feature type="compositionally biased region" description="Polar residues" evidence="4">
    <location>
        <begin position="57"/>
        <end position="66"/>
    </location>
</feature>
<proteinExistence type="predicted"/>
<dbReference type="InterPro" id="IPR029058">
    <property type="entry name" value="AB_hydrolase_fold"/>
</dbReference>
<feature type="region of interest" description="Disordered" evidence="4">
    <location>
        <begin position="45"/>
        <end position="68"/>
    </location>
</feature>
<feature type="domain" description="Peptidase S9 prolyl oligopeptidase catalytic" evidence="5">
    <location>
        <begin position="572"/>
        <end position="773"/>
    </location>
</feature>
<dbReference type="Pfam" id="PF02897">
    <property type="entry name" value="Peptidase_S9_N"/>
    <property type="match status" value="1"/>
</dbReference>
<keyword evidence="2" id="KW-0378">Hydrolase</keyword>
<evidence type="ECO:0000259" key="5">
    <source>
        <dbReference type="Pfam" id="PF00326"/>
    </source>
</evidence>
<sequence length="782" mass="87068">MTRRAWVIVGIAHGYGRSGKRHGVGTGFGQPRHDEGTLATCTRRATRAPRMPAADASQSTSRQPSASAARLTLPLHAMPLAKNAMPHASWPEQADPHQFLEELDSAASVGWVDAQNARTHDAPWLDEAHYRALVERFTRALLPRERPVIPQRWQDWAYDVWQDEQHPKGLWRRTRWTSWRSGHADWQTLIDLDALGEAQGVQWVFDDQLILEPDGDRALIVLSDGGADAVVVREFDIAQCRFVDDGFSIEAAGKHSVEWIDRDTIYVGWDDGGATVTRSGYPREVRRWTRGTPLSSAPVVFRGARGDISVDAQYDPLDRHHAIEQAINFYDANTYRLAEDGAWARYDVPPHVEVGYWSGWLLLQPRLDWTCGGARYAGGSLLAIREDAFVAGERAFAALFEPNERTSACGWTHTRRYVLVSWLDDVLTRTMLWLPERQDDGAWRWHARPFPARGLAQVDVSPVEPTFDDEVYVSVDDYLKPPEYSLANLASDDLSAWTLLDRWPTQFDASELTVRREHARSRDGTLVPYTLVGPRDVLDNAARAPRPCLLNGYGGFAIALTPDYDPLLGIGWLEKGGIAVFAHIRGGGEFGTQWHESARQTQRQRSFDDFIAVAEKLVADGVTSAAQLGIRGGSNGGLLVAACMIQRPDLFGAVVSDVPLLDMQRYALLHAGASWLDEFGDPDDPAHASALAAYSPYHRVARDIAYPPALFTTSTSDDRVHPAHARKMVARMQAQGHRNVWLIEKTDGGHGSADAIDTAEHEAIGYVFLWTHLSRGAHDARE</sequence>
<organism evidence="7 8">
    <name type="scientific">Burkholderia pseudomallei (strain 1710b)</name>
    <dbReference type="NCBI Taxonomy" id="320372"/>
    <lineage>
        <taxon>Bacteria</taxon>
        <taxon>Pseudomonadati</taxon>
        <taxon>Pseudomonadota</taxon>
        <taxon>Betaproteobacteria</taxon>
        <taxon>Burkholderiales</taxon>
        <taxon>Burkholderiaceae</taxon>
        <taxon>Burkholderia</taxon>
        <taxon>pseudomallei group</taxon>
    </lineage>
</organism>
<reference evidence="7 8" key="1">
    <citation type="submission" date="2005-09" db="EMBL/GenBank/DDBJ databases">
        <authorList>
            <person name="Woods D.E."/>
            <person name="Nierman W.C."/>
        </authorList>
    </citation>
    <scope>NUCLEOTIDE SEQUENCE [LARGE SCALE GENOMIC DNA]</scope>
    <source>
        <strain evidence="7 8">1710b</strain>
    </source>
</reference>